<dbReference type="InterPro" id="IPR037523">
    <property type="entry name" value="VOC_core"/>
</dbReference>
<dbReference type="InterPro" id="IPR004360">
    <property type="entry name" value="Glyas_Fos-R_dOase_dom"/>
</dbReference>
<dbReference type="EMBL" id="JACOSL010000036">
    <property type="protein sequence ID" value="MBI1756583.1"/>
    <property type="molecule type" value="Genomic_DNA"/>
</dbReference>
<evidence type="ECO:0000259" key="1">
    <source>
        <dbReference type="PROSITE" id="PS51819"/>
    </source>
</evidence>
<dbReference type="AlphaFoldDB" id="A0A931PTM7"/>
<proteinExistence type="predicted"/>
<organism evidence="2 3">
    <name type="scientific">Fimbriimonas ginsengisoli</name>
    <dbReference type="NCBI Taxonomy" id="1005039"/>
    <lineage>
        <taxon>Bacteria</taxon>
        <taxon>Bacillati</taxon>
        <taxon>Armatimonadota</taxon>
        <taxon>Fimbriimonadia</taxon>
        <taxon>Fimbriimonadales</taxon>
        <taxon>Fimbriimonadaceae</taxon>
        <taxon>Fimbriimonas</taxon>
    </lineage>
</organism>
<dbReference type="InterPro" id="IPR029068">
    <property type="entry name" value="Glyas_Bleomycin-R_OHBP_Dase"/>
</dbReference>
<sequence length="132" mass="13728">MNAPAGQSQLVKGGVATVFVMDMDRAVGFYTEALGFKLTFRAGDHWASIDAGDGFIIGLHPWGEHSPPVGVAGGIQLGFNVTAPIGEVVASLEAKGVAFPGGVENDEQGGVKIAFFKDPDGNEHYLCEVSHG</sequence>
<comment type="caution">
    <text evidence="2">The sequence shown here is derived from an EMBL/GenBank/DDBJ whole genome shotgun (WGS) entry which is preliminary data.</text>
</comment>
<reference evidence="2" key="1">
    <citation type="submission" date="2020-07" db="EMBL/GenBank/DDBJ databases">
        <title>Huge and variable diversity of episymbiotic CPR bacteria and DPANN archaea in groundwater ecosystems.</title>
        <authorList>
            <person name="He C.Y."/>
            <person name="Keren R."/>
            <person name="Whittaker M."/>
            <person name="Farag I.F."/>
            <person name="Doudna J."/>
            <person name="Cate J.H.D."/>
            <person name="Banfield J.F."/>
        </authorList>
    </citation>
    <scope>NUCLEOTIDE SEQUENCE</scope>
    <source>
        <strain evidence="2">NC_groundwater_17_Pr7_B-0.1um_64_12</strain>
    </source>
</reference>
<evidence type="ECO:0000313" key="2">
    <source>
        <dbReference type="EMBL" id="MBI1756583.1"/>
    </source>
</evidence>
<accession>A0A931PTM7</accession>
<dbReference type="SUPFAM" id="SSF54593">
    <property type="entry name" value="Glyoxalase/Bleomycin resistance protein/Dihydroxybiphenyl dioxygenase"/>
    <property type="match status" value="1"/>
</dbReference>
<dbReference type="PROSITE" id="PS51819">
    <property type="entry name" value="VOC"/>
    <property type="match status" value="1"/>
</dbReference>
<dbReference type="Pfam" id="PF00903">
    <property type="entry name" value="Glyoxalase"/>
    <property type="match status" value="1"/>
</dbReference>
<dbReference type="Gene3D" id="3.10.180.10">
    <property type="entry name" value="2,3-Dihydroxybiphenyl 1,2-Dioxygenase, domain 1"/>
    <property type="match status" value="1"/>
</dbReference>
<dbReference type="Proteomes" id="UP000727962">
    <property type="component" value="Unassembled WGS sequence"/>
</dbReference>
<evidence type="ECO:0000313" key="3">
    <source>
        <dbReference type="Proteomes" id="UP000727962"/>
    </source>
</evidence>
<feature type="domain" description="VOC" evidence="1">
    <location>
        <begin position="12"/>
        <end position="129"/>
    </location>
</feature>
<dbReference type="CDD" id="cd06587">
    <property type="entry name" value="VOC"/>
    <property type="match status" value="1"/>
</dbReference>
<protein>
    <submittedName>
        <fullName evidence="2">VOC family protein</fullName>
    </submittedName>
</protein>
<name>A0A931PTM7_FIMGI</name>
<gene>
    <name evidence="2" type="ORF">HYR64_05695</name>
</gene>